<accession>A0ACD3RP25</accession>
<feature type="non-terminal residue" evidence="1">
    <location>
        <position position="74"/>
    </location>
</feature>
<keyword evidence="2" id="KW-1185">Reference proteome</keyword>
<gene>
    <name evidence="1" type="ORF">E3U43_007194</name>
</gene>
<organism evidence="1 2">
    <name type="scientific">Larimichthys crocea</name>
    <name type="common">Large yellow croaker</name>
    <name type="synonym">Pseudosciaena crocea</name>
    <dbReference type="NCBI Taxonomy" id="215358"/>
    <lineage>
        <taxon>Eukaryota</taxon>
        <taxon>Metazoa</taxon>
        <taxon>Chordata</taxon>
        <taxon>Craniata</taxon>
        <taxon>Vertebrata</taxon>
        <taxon>Euteleostomi</taxon>
        <taxon>Actinopterygii</taxon>
        <taxon>Neopterygii</taxon>
        <taxon>Teleostei</taxon>
        <taxon>Neoteleostei</taxon>
        <taxon>Acanthomorphata</taxon>
        <taxon>Eupercaria</taxon>
        <taxon>Sciaenidae</taxon>
        <taxon>Larimichthys</taxon>
    </lineage>
</organism>
<reference evidence="1" key="1">
    <citation type="submission" date="2018-11" db="EMBL/GenBank/DDBJ databases">
        <title>The sequence and de novo assembly of Larimichthys crocea genome using PacBio and Hi-C technologies.</title>
        <authorList>
            <person name="Xu P."/>
            <person name="Chen B."/>
            <person name="Zhou Z."/>
            <person name="Ke Q."/>
            <person name="Wu Y."/>
            <person name="Bai H."/>
            <person name="Pu F."/>
        </authorList>
    </citation>
    <scope>NUCLEOTIDE SEQUENCE</scope>
    <source>
        <tissue evidence="1">Muscle</tissue>
    </source>
</reference>
<proteinExistence type="predicted"/>
<feature type="non-terminal residue" evidence="1">
    <location>
        <position position="1"/>
    </location>
</feature>
<dbReference type="EMBL" id="CM011677">
    <property type="protein sequence ID" value="TMS20701.1"/>
    <property type="molecule type" value="Genomic_DNA"/>
</dbReference>
<evidence type="ECO:0000313" key="1">
    <source>
        <dbReference type="EMBL" id="TMS20701.1"/>
    </source>
</evidence>
<evidence type="ECO:0000313" key="2">
    <source>
        <dbReference type="Proteomes" id="UP000793456"/>
    </source>
</evidence>
<comment type="caution">
    <text evidence="1">The sequence shown here is derived from an EMBL/GenBank/DDBJ whole genome shotgun (WGS) entry which is preliminary data.</text>
</comment>
<dbReference type="Proteomes" id="UP000793456">
    <property type="component" value="Chromosome IV"/>
</dbReference>
<name>A0ACD3RP25_LARCR</name>
<sequence>WGQRRLPSMDTDDFETIPSSAEESSNSSEEEGNNKNGDTGCFQVQVTYQSHEARDLSLESGDLVQFLEEAENGH</sequence>
<protein>
    <submittedName>
        <fullName evidence="1">Uncharacterized protein</fullName>
    </submittedName>
</protein>